<name>A0A9P7D3R1_9AGAM</name>
<sequence>MFPGLLSLSWIVQYTNIGDFHFFLSPTLRRCSVSEIHPDLKYIGTRCAALEDFTVLQDSDTAQLSEAVRSCKGLKRLRCPPLDSAAWMHLSTIPSLLEARILTSRIVHWHLDNLDFATFLNLTTLSLCGINVADVVAIIQHFEFPSLKEFEMQVHVLPSAEAEQLFRALSQCKASQTLEHINISSRDRIQEPSGDSLMAVRHFLCFKQLRTLRLSAHCPIYLDNDLLFEAMTSWPHIRSLSLVDWYPCPPTVTFRGLFAALRLCPRLQDLQVSLDDRNIDIEPEAESFQHTSLKTLIVGSSELGEADVEAIARIIFSMLPAVDRVMCASGVPRSWNNVNRHLQLLRNKPSSAPGCCITGAASDL</sequence>
<dbReference type="AlphaFoldDB" id="A0A9P7D3R1"/>
<gene>
    <name evidence="1" type="ORF">EV702DRAFT_1099266</name>
</gene>
<evidence type="ECO:0000313" key="2">
    <source>
        <dbReference type="Proteomes" id="UP000714275"/>
    </source>
</evidence>
<dbReference type="PANTHER" id="PTHR38926">
    <property type="entry name" value="F-BOX DOMAIN CONTAINING PROTEIN, EXPRESSED"/>
    <property type="match status" value="1"/>
</dbReference>
<dbReference type="Proteomes" id="UP000714275">
    <property type="component" value="Unassembled WGS sequence"/>
</dbReference>
<reference evidence="1" key="1">
    <citation type="journal article" date="2020" name="New Phytol.">
        <title>Comparative genomics reveals dynamic genome evolution in host specialist ectomycorrhizal fungi.</title>
        <authorList>
            <person name="Lofgren L.A."/>
            <person name="Nguyen N.H."/>
            <person name="Vilgalys R."/>
            <person name="Ruytinx J."/>
            <person name="Liao H.L."/>
            <person name="Branco S."/>
            <person name="Kuo A."/>
            <person name="LaButti K."/>
            <person name="Lipzen A."/>
            <person name="Andreopoulos W."/>
            <person name="Pangilinan J."/>
            <person name="Riley R."/>
            <person name="Hundley H."/>
            <person name="Na H."/>
            <person name="Barry K."/>
            <person name="Grigoriev I.V."/>
            <person name="Stajich J.E."/>
            <person name="Kennedy P.G."/>
        </authorList>
    </citation>
    <scope>NUCLEOTIDE SEQUENCE</scope>
    <source>
        <strain evidence="1">DOB743</strain>
    </source>
</reference>
<protein>
    <submittedName>
        <fullName evidence="1">Uncharacterized protein</fullName>
    </submittedName>
</protein>
<dbReference type="EMBL" id="JABBWD010000018">
    <property type="protein sequence ID" value="KAG1777993.1"/>
    <property type="molecule type" value="Genomic_DNA"/>
</dbReference>
<comment type="caution">
    <text evidence="1">The sequence shown here is derived from an EMBL/GenBank/DDBJ whole genome shotgun (WGS) entry which is preliminary data.</text>
</comment>
<dbReference type="OrthoDB" id="2631350at2759"/>
<dbReference type="Gene3D" id="3.80.10.10">
    <property type="entry name" value="Ribonuclease Inhibitor"/>
    <property type="match status" value="1"/>
</dbReference>
<accession>A0A9P7D3R1</accession>
<dbReference type="SUPFAM" id="SSF52047">
    <property type="entry name" value="RNI-like"/>
    <property type="match status" value="1"/>
</dbReference>
<keyword evidence="2" id="KW-1185">Reference proteome</keyword>
<proteinExistence type="predicted"/>
<dbReference type="InterPro" id="IPR032675">
    <property type="entry name" value="LRR_dom_sf"/>
</dbReference>
<feature type="non-terminal residue" evidence="1">
    <location>
        <position position="364"/>
    </location>
</feature>
<evidence type="ECO:0000313" key="1">
    <source>
        <dbReference type="EMBL" id="KAG1777993.1"/>
    </source>
</evidence>
<organism evidence="1 2">
    <name type="scientific">Suillus placidus</name>
    <dbReference type="NCBI Taxonomy" id="48579"/>
    <lineage>
        <taxon>Eukaryota</taxon>
        <taxon>Fungi</taxon>
        <taxon>Dikarya</taxon>
        <taxon>Basidiomycota</taxon>
        <taxon>Agaricomycotina</taxon>
        <taxon>Agaricomycetes</taxon>
        <taxon>Agaricomycetidae</taxon>
        <taxon>Boletales</taxon>
        <taxon>Suillineae</taxon>
        <taxon>Suillaceae</taxon>
        <taxon>Suillus</taxon>
    </lineage>
</organism>
<dbReference type="PANTHER" id="PTHR38926:SF5">
    <property type="entry name" value="F-BOX AND LEUCINE-RICH REPEAT PROTEIN 6"/>
    <property type="match status" value="1"/>
</dbReference>